<evidence type="ECO:0000313" key="3">
    <source>
        <dbReference type="Proteomes" id="UP001292094"/>
    </source>
</evidence>
<dbReference type="Proteomes" id="UP001292094">
    <property type="component" value="Unassembled WGS sequence"/>
</dbReference>
<feature type="non-terminal residue" evidence="2">
    <location>
        <position position="66"/>
    </location>
</feature>
<keyword evidence="1" id="KW-0812">Transmembrane</keyword>
<keyword evidence="3" id="KW-1185">Reference proteome</keyword>
<keyword evidence="1" id="KW-0472">Membrane</keyword>
<keyword evidence="1" id="KW-1133">Transmembrane helix</keyword>
<accession>A0AAE1TV74</accession>
<sequence length="66" mass="7242">MYLTKRWQLFDEVAWRLGVSVNARGDVMAGCGRVVRTVCKGTMLLPALLSVILLLLIPPSPTLAET</sequence>
<evidence type="ECO:0000256" key="1">
    <source>
        <dbReference type="SAM" id="Phobius"/>
    </source>
</evidence>
<organism evidence="2 3">
    <name type="scientific">Petrolisthes manimaculis</name>
    <dbReference type="NCBI Taxonomy" id="1843537"/>
    <lineage>
        <taxon>Eukaryota</taxon>
        <taxon>Metazoa</taxon>
        <taxon>Ecdysozoa</taxon>
        <taxon>Arthropoda</taxon>
        <taxon>Crustacea</taxon>
        <taxon>Multicrustacea</taxon>
        <taxon>Malacostraca</taxon>
        <taxon>Eumalacostraca</taxon>
        <taxon>Eucarida</taxon>
        <taxon>Decapoda</taxon>
        <taxon>Pleocyemata</taxon>
        <taxon>Anomura</taxon>
        <taxon>Galatheoidea</taxon>
        <taxon>Porcellanidae</taxon>
        <taxon>Petrolisthes</taxon>
    </lineage>
</organism>
<dbReference type="EMBL" id="JAWZYT010003870">
    <property type="protein sequence ID" value="KAK4296389.1"/>
    <property type="molecule type" value="Genomic_DNA"/>
</dbReference>
<gene>
    <name evidence="2" type="ORF">Pmani_031118</name>
</gene>
<reference evidence="2" key="1">
    <citation type="submission" date="2023-11" db="EMBL/GenBank/DDBJ databases">
        <title>Genome assemblies of two species of porcelain crab, Petrolisthes cinctipes and Petrolisthes manimaculis (Anomura: Porcellanidae).</title>
        <authorList>
            <person name="Angst P."/>
        </authorList>
    </citation>
    <scope>NUCLEOTIDE SEQUENCE</scope>
    <source>
        <strain evidence="2">PB745_02</strain>
        <tissue evidence="2">Gill</tissue>
    </source>
</reference>
<comment type="caution">
    <text evidence="2">The sequence shown here is derived from an EMBL/GenBank/DDBJ whole genome shotgun (WGS) entry which is preliminary data.</text>
</comment>
<feature type="transmembrane region" description="Helical" evidence="1">
    <location>
        <begin position="38"/>
        <end position="57"/>
    </location>
</feature>
<name>A0AAE1TV74_9EUCA</name>
<protein>
    <submittedName>
        <fullName evidence="2">Uncharacterized protein</fullName>
    </submittedName>
</protein>
<evidence type="ECO:0000313" key="2">
    <source>
        <dbReference type="EMBL" id="KAK4296389.1"/>
    </source>
</evidence>
<proteinExistence type="predicted"/>
<dbReference type="AlphaFoldDB" id="A0AAE1TV74"/>